<organism evidence="2 3">
    <name type="scientific">Paenibacillus cookii</name>
    <dbReference type="NCBI Taxonomy" id="157839"/>
    <lineage>
        <taxon>Bacteria</taxon>
        <taxon>Bacillati</taxon>
        <taxon>Bacillota</taxon>
        <taxon>Bacilli</taxon>
        <taxon>Bacillales</taxon>
        <taxon>Paenibacillaceae</taxon>
        <taxon>Paenibacillus</taxon>
    </lineage>
</organism>
<dbReference type="Pfam" id="PF11518">
    <property type="entry name" value="DUF3221"/>
    <property type="match status" value="1"/>
</dbReference>
<evidence type="ECO:0000256" key="1">
    <source>
        <dbReference type="SAM" id="SignalP"/>
    </source>
</evidence>
<comment type="caution">
    <text evidence="2">The sequence shown here is derived from an EMBL/GenBank/DDBJ whole genome shotgun (WGS) entry which is preliminary data.</text>
</comment>
<accession>A0ABQ4LQI8</accession>
<evidence type="ECO:0000313" key="2">
    <source>
        <dbReference type="EMBL" id="GIO65532.1"/>
    </source>
</evidence>
<feature type="signal peptide" evidence="1">
    <location>
        <begin position="1"/>
        <end position="24"/>
    </location>
</feature>
<dbReference type="Proteomes" id="UP000680638">
    <property type="component" value="Unassembled WGS sequence"/>
</dbReference>
<gene>
    <name evidence="2" type="ORF">J21TS3_03530</name>
</gene>
<name>A0ABQ4LQI8_9BACL</name>
<sequence length="115" mass="12838">MSKIMMWLFVLLAWVAGPPLPDRAADERWDVKEGYVVAKEDGRVLAVRDKVPDRHTPLNRILEEVMPNAIWLTVSPADYHAVEIRDHIGISIPNGAINQSYPAQAAADVKKLNSP</sequence>
<keyword evidence="3" id="KW-1185">Reference proteome</keyword>
<evidence type="ECO:0000313" key="3">
    <source>
        <dbReference type="Proteomes" id="UP000680638"/>
    </source>
</evidence>
<keyword evidence="1" id="KW-0732">Signal</keyword>
<protein>
    <submittedName>
        <fullName evidence="2">Uncharacterized protein</fullName>
    </submittedName>
</protein>
<reference evidence="2 3" key="1">
    <citation type="submission" date="2021-03" db="EMBL/GenBank/DDBJ databases">
        <title>Antimicrobial resistance genes in bacteria isolated from Japanese honey, and their potential for conferring macrolide and lincosamide resistance in the American foulbrood pathogen Paenibacillus larvae.</title>
        <authorList>
            <person name="Okamoto M."/>
            <person name="Kumagai M."/>
            <person name="Kanamori H."/>
            <person name="Takamatsu D."/>
        </authorList>
    </citation>
    <scope>NUCLEOTIDE SEQUENCE [LARGE SCALE GENOMIC DNA]</scope>
    <source>
        <strain evidence="2 3">J21TS3</strain>
    </source>
</reference>
<feature type="chain" id="PRO_5046455985" evidence="1">
    <location>
        <begin position="25"/>
        <end position="115"/>
    </location>
</feature>
<proteinExistence type="predicted"/>
<dbReference type="InterPro" id="IPR021598">
    <property type="entry name" value="DUF3221"/>
</dbReference>
<dbReference type="EMBL" id="BORW01000001">
    <property type="protein sequence ID" value="GIO65532.1"/>
    <property type="molecule type" value="Genomic_DNA"/>
</dbReference>
<dbReference type="RefSeq" id="WP_212947138.1">
    <property type="nucleotide sequence ID" value="NZ_BORW01000001.1"/>
</dbReference>